<accession>A0AA38GHX8</accession>
<dbReference type="EMBL" id="JAHRHJ020000003">
    <property type="protein sequence ID" value="KAH9321943.1"/>
    <property type="molecule type" value="Genomic_DNA"/>
</dbReference>
<dbReference type="Proteomes" id="UP000824469">
    <property type="component" value="Unassembled WGS sequence"/>
</dbReference>
<evidence type="ECO:0008006" key="5">
    <source>
        <dbReference type="Google" id="ProtNLM"/>
    </source>
</evidence>
<dbReference type="AlphaFoldDB" id="A0AA38GHX8"/>
<feature type="region of interest" description="Disordered" evidence="1">
    <location>
        <begin position="43"/>
        <end position="86"/>
    </location>
</feature>
<comment type="caution">
    <text evidence="3">The sequence shown here is derived from an EMBL/GenBank/DDBJ whole genome shotgun (WGS) entry which is preliminary data.</text>
</comment>
<protein>
    <recommendedName>
        <fullName evidence="5">WAT1-related protein</fullName>
    </recommendedName>
</protein>
<evidence type="ECO:0000256" key="1">
    <source>
        <dbReference type="SAM" id="MobiDB-lite"/>
    </source>
</evidence>
<feature type="transmembrane region" description="Helical" evidence="2">
    <location>
        <begin position="6"/>
        <end position="36"/>
    </location>
</feature>
<evidence type="ECO:0000313" key="4">
    <source>
        <dbReference type="Proteomes" id="UP000824469"/>
    </source>
</evidence>
<name>A0AA38GHX8_TAXCH</name>
<keyword evidence="4" id="KW-1185">Reference proteome</keyword>
<feature type="compositionally biased region" description="Basic and acidic residues" evidence="1">
    <location>
        <begin position="64"/>
        <end position="74"/>
    </location>
</feature>
<sequence>KTRPKLTLLIFCEIFISGFLGVIGALLIVTGLYSVLWGKSKEMEQTTKTPKLDSGGEDTGPESVNRDAEMKDIKPSFQSKNMPPALLTDNRSTTIAETTMTDCSTINIVTL</sequence>
<evidence type="ECO:0000256" key="2">
    <source>
        <dbReference type="SAM" id="Phobius"/>
    </source>
</evidence>
<reference evidence="3 4" key="1">
    <citation type="journal article" date="2021" name="Nat. Plants">
        <title>The Taxus genome provides insights into paclitaxel biosynthesis.</title>
        <authorList>
            <person name="Xiong X."/>
            <person name="Gou J."/>
            <person name="Liao Q."/>
            <person name="Li Y."/>
            <person name="Zhou Q."/>
            <person name="Bi G."/>
            <person name="Li C."/>
            <person name="Du R."/>
            <person name="Wang X."/>
            <person name="Sun T."/>
            <person name="Guo L."/>
            <person name="Liang H."/>
            <person name="Lu P."/>
            <person name="Wu Y."/>
            <person name="Zhang Z."/>
            <person name="Ro D.K."/>
            <person name="Shang Y."/>
            <person name="Huang S."/>
            <person name="Yan J."/>
        </authorList>
    </citation>
    <scope>NUCLEOTIDE SEQUENCE [LARGE SCALE GENOMIC DNA]</scope>
    <source>
        <strain evidence="3">Ta-2019</strain>
    </source>
</reference>
<gene>
    <name evidence="3" type="ORF">KI387_016582</name>
</gene>
<keyword evidence="2" id="KW-0812">Transmembrane</keyword>
<evidence type="ECO:0000313" key="3">
    <source>
        <dbReference type="EMBL" id="KAH9321943.1"/>
    </source>
</evidence>
<feature type="non-terminal residue" evidence="3">
    <location>
        <position position="111"/>
    </location>
</feature>
<organism evidence="3 4">
    <name type="scientific">Taxus chinensis</name>
    <name type="common">Chinese yew</name>
    <name type="synonym">Taxus wallichiana var. chinensis</name>
    <dbReference type="NCBI Taxonomy" id="29808"/>
    <lineage>
        <taxon>Eukaryota</taxon>
        <taxon>Viridiplantae</taxon>
        <taxon>Streptophyta</taxon>
        <taxon>Embryophyta</taxon>
        <taxon>Tracheophyta</taxon>
        <taxon>Spermatophyta</taxon>
        <taxon>Pinopsida</taxon>
        <taxon>Pinidae</taxon>
        <taxon>Conifers II</taxon>
        <taxon>Cupressales</taxon>
        <taxon>Taxaceae</taxon>
        <taxon>Taxus</taxon>
    </lineage>
</organism>
<keyword evidence="2" id="KW-0472">Membrane</keyword>
<keyword evidence="2" id="KW-1133">Transmembrane helix</keyword>
<proteinExistence type="predicted"/>